<proteinExistence type="inferred from homology"/>
<keyword evidence="12 21" id="KW-0472">Membrane</keyword>
<sequence>MAPKTPKSASKSSSAPEVTPPPPGETTTVITATTTLDLPAHPKTLTYEELNPKSKPTEFFGPLGTFAVSSLCPTVAYFLYYGCNETTGCPAMTANGWRTIYDRVANNDWPSQAGKWWDWQAAGAFMAWYVYCIVCWIVLPVQPVEGTLLRDGKRKKYWMNGHYTVLLTLGLVAGFLMRPGGIEAFTWIYDKWVPLVSASLAMAFVQACWVYVWSFFSGELLAQGGNSGNVVYDWFIGRPLNPTFPGFPNFDIKTFNEVRPGIIGWLLLNISCACEQYVRLGRLTNSMVLALLFEVYYVIDTYLDESAILNQIDITTDGFGFMLAFGDLVWLPFTYGVSIRYLAFAPKDLSPLAVVAILAVEGAGLYIFRTSNSEKHDIRHGRNPKNLTFMQTKRGTKLLTSGWWGRSRHPNYFGDWLIALGWCLPTGFDTPITYFYVVFLVFLLTCRQMRDDEFCRKKYGDDWDKYIKLVPYKIIPYVY</sequence>
<keyword evidence="23" id="KW-1185">Reference proteome</keyword>
<keyword evidence="4" id="KW-0444">Lipid biosynthesis</keyword>
<evidence type="ECO:0000256" key="13">
    <source>
        <dbReference type="ARBA" id="ARBA00023166"/>
    </source>
</evidence>
<evidence type="ECO:0000256" key="3">
    <source>
        <dbReference type="ARBA" id="ARBA00012413"/>
    </source>
</evidence>
<feature type="compositionally biased region" description="Low complexity" evidence="20">
    <location>
        <begin position="1"/>
        <end position="17"/>
    </location>
</feature>
<feature type="transmembrane region" description="Helical" evidence="21">
    <location>
        <begin position="59"/>
        <end position="80"/>
    </location>
</feature>
<keyword evidence="13" id="KW-1207">Sterol metabolism</keyword>
<dbReference type="FunCoup" id="A0A1Y1UH61">
    <property type="interactions" value="139"/>
</dbReference>
<evidence type="ECO:0000256" key="1">
    <source>
        <dbReference type="ARBA" id="ARBA00004141"/>
    </source>
</evidence>
<keyword evidence="11" id="KW-0443">Lipid metabolism</keyword>
<feature type="transmembrane region" description="Helical" evidence="21">
    <location>
        <begin position="192"/>
        <end position="213"/>
    </location>
</feature>
<evidence type="ECO:0000256" key="10">
    <source>
        <dbReference type="ARBA" id="ARBA00023011"/>
    </source>
</evidence>
<dbReference type="Pfam" id="PF01222">
    <property type="entry name" value="ERG4_ERG24"/>
    <property type="match status" value="1"/>
</dbReference>
<comment type="similarity">
    <text evidence="2">Belongs to the ERG4/ERG24 family.</text>
</comment>
<feature type="transmembrane region" description="Helical" evidence="21">
    <location>
        <begin position="280"/>
        <end position="299"/>
    </location>
</feature>
<dbReference type="GeneID" id="33557795"/>
<keyword evidence="14" id="KW-0753">Steroid metabolism</keyword>
<comment type="subcellular location">
    <subcellularLocation>
        <location evidence="1">Membrane</location>
        <topology evidence="1">Multi-pass membrane protein</topology>
    </subcellularLocation>
</comment>
<feature type="transmembrane region" description="Helical" evidence="21">
    <location>
        <begin position="160"/>
        <end position="180"/>
    </location>
</feature>
<evidence type="ECO:0000256" key="5">
    <source>
        <dbReference type="ARBA" id="ARBA00022692"/>
    </source>
</evidence>
<keyword evidence="7" id="KW-0752">Steroid biosynthesis</keyword>
<dbReference type="PANTHER" id="PTHR21257:SF52">
    <property type="entry name" value="DELTA(14)-STEROL REDUCTASE TM7SF2"/>
    <property type="match status" value="1"/>
</dbReference>
<keyword evidence="5 21" id="KW-0812">Transmembrane</keyword>
<dbReference type="RefSeq" id="XP_021870895.1">
    <property type="nucleotide sequence ID" value="XM_022015986.1"/>
</dbReference>
<keyword evidence="9" id="KW-0560">Oxidoreductase</keyword>
<evidence type="ECO:0000256" key="11">
    <source>
        <dbReference type="ARBA" id="ARBA00023098"/>
    </source>
</evidence>
<evidence type="ECO:0000256" key="8">
    <source>
        <dbReference type="ARBA" id="ARBA00022989"/>
    </source>
</evidence>
<gene>
    <name evidence="22" type="ORF">BD324DRAFT_627321</name>
</gene>
<reference evidence="22 23" key="1">
    <citation type="submission" date="2017-03" db="EMBL/GenBank/DDBJ databases">
        <title>Widespread Adenine N6-methylation of Active Genes in Fungi.</title>
        <authorList>
            <consortium name="DOE Joint Genome Institute"/>
            <person name="Mondo S.J."/>
            <person name="Dannebaum R.O."/>
            <person name="Kuo R.C."/>
            <person name="Louie K.B."/>
            <person name="Bewick A.J."/>
            <person name="Labutti K."/>
            <person name="Haridas S."/>
            <person name="Kuo A."/>
            <person name="Salamov A."/>
            <person name="Ahrendt S.R."/>
            <person name="Lau R."/>
            <person name="Bowen B.P."/>
            <person name="Lipzen A."/>
            <person name="Sullivan W."/>
            <person name="Andreopoulos W.B."/>
            <person name="Clum A."/>
            <person name="Lindquist E."/>
            <person name="Daum C."/>
            <person name="Northen T.R."/>
            <person name="Ramamoorthy G."/>
            <person name="Schmitz R.J."/>
            <person name="Gryganskyi A."/>
            <person name="Culley D."/>
            <person name="Magnuson J."/>
            <person name="James T.Y."/>
            <person name="O'Malley M.A."/>
            <person name="Stajich J.E."/>
            <person name="Spatafora J.W."/>
            <person name="Visel A."/>
            <person name="Grigoriev I.V."/>
        </authorList>
    </citation>
    <scope>NUCLEOTIDE SEQUENCE [LARGE SCALE GENOMIC DNA]</scope>
    <source>
        <strain evidence="22 23">NRRL Y-17943</strain>
    </source>
</reference>
<dbReference type="PANTHER" id="PTHR21257">
    <property type="entry name" value="DELTA(14)-STEROL REDUCTASE"/>
    <property type="match status" value="1"/>
</dbReference>
<accession>A0A1Y1UH61</accession>
<evidence type="ECO:0000256" key="15">
    <source>
        <dbReference type="ARBA" id="ARBA00052254"/>
    </source>
</evidence>
<evidence type="ECO:0000256" key="6">
    <source>
        <dbReference type="ARBA" id="ARBA00022857"/>
    </source>
</evidence>
<feature type="transmembrane region" description="Helical" evidence="21">
    <location>
        <begin position="416"/>
        <end position="444"/>
    </location>
</feature>
<dbReference type="InParanoid" id="A0A1Y1UH61"/>
<comment type="pathway">
    <text evidence="16">Steroid biosynthesis; zymosterol biosynthesis; zymosterol from lanosterol: step 2/6.</text>
</comment>
<feature type="transmembrane region" description="Helical" evidence="21">
    <location>
        <begin position="119"/>
        <end position="139"/>
    </location>
</feature>
<evidence type="ECO:0000256" key="12">
    <source>
        <dbReference type="ARBA" id="ARBA00023136"/>
    </source>
</evidence>
<feature type="region of interest" description="Disordered" evidence="20">
    <location>
        <begin position="1"/>
        <end position="27"/>
    </location>
</feature>
<organism evidence="22 23">
    <name type="scientific">Kockovaella imperatae</name>
    <dbReference type="NCBI Taxonomy" id="4999"/>
    <lineage>
        <taxon>Eukaryota</taxon>
        <taxon>Fungi</taxon>
        <taxon>Dikarya</taxon>
        <taxon>Basidiomycota</taxon>
        <taxon>Agaricomycotina</taxon>
        <taxon>Tremellomycetes</taxon>
        <taxon>Tremellales</taxon>
        <taxon>Cuniculitremaceae</taxon>
        <taxon>Kockovaella</taxon>
    </lineage>
</organism>
<comment type="catalytic activity">
    <reaction evidence="15">
        <text>4,4-dimethyl-5alpha-cholesta-8,24-dien-3beta-ol + NADP(+) = 4,4-dimethyl-5alpha-cholesta-8,14,24-trien-3beta-ol + NADPH + H(+)</text>
        <dbReference type="Rhea" id="RHEA:18561"/>
        <dbReference type="ChEBI" id="CHEBI:15378"/>
        <dbReference type="ChEBI" id="CHEBI:17813"/>
        <dbReference type="ChEBI" id="CHEBI:18364"/>
        <dbReference type="ChEBI" id="CHEBI:57783"/>
        <dbReference type="ChEBI" id="CHEBI:58349"/>
        <dbReference type="EC" id="1.3.1.70"/>
    </reaction>
    <physiologicalReaction direction="right-to-left" evidence="15">
        <dbReference type="Rhea" id="RHEA:18563"/>
    </physiologicalReaction>
</comment>
<evidence type="ECO:0000256" key="18">
    <source>
        <dbReference type="ARBA" id="ARBA00077841"/>
    </source>
</evidence>
<keyword evidence="6" id="KW-0521">NADP</keyword>
<evidence type="ECO:0000313" key="23">
    <source>
        <dbReference type="Proteomes" id="UP000193218"/>
    </source>
</evidence>
<evidence type="ECO:0000256" key="2">
    <source>
        <dbReference type="ARBA" id="ARBA00005402"/>
    </source>
</evidence>
<dbReference type="AlphaFoldDB" id="A0A1Y1UH61"/>
<dbReference type="STRING" id="4999.A0A1Y1UH61"/>
<feature type="transmembrane region" description="Helical" evidence="21">
    <location>
        <begin position="349"/>
        <end position="368"/>
    </location>
</feature>
<comment type="caution">
    <text evidence="22">The sequence shown here is derived from an EMBL/GenBank/DDBJ whole genome shotgun (WGS) entry which is preliminary data.</text>
</comment>
<evidence type="ECO:0000256" key="16">
    <source>
        <dbReference type="ARBA" id="ARBA00060638"/>
    </source>
</evidence>
<dbReference type="GO" id="GO:0006696">
    <property type="term" value="P:ergosterol biosynthetic process"/>
    <property type="evidence" value="ECO:0007669"/>
    <property type="project" value="TreeGrafter"/>
</dbReference>
<dbReference type="GO" id="GO:0005789">
    <property type="term" value="C:endoplasmic reticulum membrane"/>
    <property type="evidence" value="ECO:0007669"/>
    <property type="project" value="TreeGrafter"/>
</dbReference>
<dbReference type="FunFam" id="1.20.120.1630:FF:000009">
    <property type="entry name" value="C-14 sterol reductase"/>
    <property type="match status" value="1"/>
</dbReference>
<dbReference type="Proteomes" id="UP000193218">
    <property type="component" value="Unassembled WGS sequence"/>
</dbReference>
<evidence type="ECO:0000256" key="9">
    <source>
        <dbReference type="ARBA" id="ARBA00023002"/>
    </source>
</evidence>
<feature type="transmembrane region" description="Helical" evidence="21">
    <location>
        <begin position="319"/>
        <end position="337"/>
    </location>
</feature>
<evidence type="ECO:0000256" key="14">
    <source>
        <dbReference type="ARBA" id="ARBA00023221"/>
    </source>
</evidence>
<evidence type="ECO:0000256" key="21">
    <source>
        <dbReference type="SAM" id="Phobius"/>
    </source>
</evidence>
<evidence type="ECO:0000256" key="19">
    <source>
        <dbReference type="ARBA" id="ARBA00083315"/>
    </source>
</evidence>
<evidence type="ECO:0000256" key="17">
    <source>
        <dbReference type="ARBA" id="ARBA00074394"/>
    </source>
</evidence>
<dbReference type="EC" id="1.3.1.70" evidence="3"/>
<dbReference type="Gene3D" id="1.20.120.1630">
    <property type="match status" value="1"/>
</dbReference>
<evidence type="ECO:0000313" key="22">
    <source>
        <dbReference type="EMBL" id="ORX36826.1"/>
    </source>
</evidence>
<dbReference type="EMBL" id="NBSH01000007">
    <property type="protein sequence ID" value="ORX36826.1"/>
    <property type="molecule type" value="Genomic_DNA"/>
</dbReference>
<dbReference type="InterPro" id="IPR001171">
    <property type="entry name" value="ERG24_DHCR-like"/>
</dbReference>
<evidence type="ECO:0000256" key="20">
    <source>
        <dbReference type="SAM" id="MobiDB-lite"/>
    </source>
</evidence>
<evidence type="ECO:0000256" key="7">
    <source>
        <dbReference type="ARBA" id="ARBA00022955"/>
    </source>
</evidence>
<keyword evidence="8 21" id="KW-1133">Transmembrane helix</keyword>
<protein>
    <recommendedName>
        <fullName evidence="17">Delta(14)-sterol reductase ERG24</fullName>
        <ecNumber evidence="3">1.3.1.70</ecNumber>
    </recommendedName>
    <alternativeName>
        <fullName evidence="19">C-14 sterol reductase ERG24</fullName>
    </alternativeName>
    <alternativeName>
        <fullName evidence="18">Sterol C14-reductase ERG24</fullName>
    </alternativeName>
</protein>
<name>A0A1Y1UH61_9TREE</name>
<keyword evidence="10" id="KW-0756">Sterol biosynthesis</keyword>
<evidence type="ECO:0000256" key="4">
    <source>
        <dbReference type="ARBA" id="ARBA00022516"/>
    </source>
</evidence>
<dbReference type="OrthoDB" id="10262235at2759"/>
<dbReference type="GO" id="GO:0050613">
    <property type="term" value="F:Delta14-sterol reductase activity"/>
    <property type="evidence" value="ECO:0007669"/>
    <property type="project" value="UniProtKB-EC"/>
</dbReference>